<dbReference type="Gene3D" id="3.40.50.300">
    <property type="entry name" value="P-loop containing nucleotide triphosphate hydrolases"/>
    <property type="match status" value="2"/>
</dbReference>
<dbReference type="PANTHER" id="PTHR47957">
    <property type="entry name" value="ATP-DEPENDENT HELICASE HRQ1"/>
    <property type="match status" value="1"/>
</dbReference>
<dbReference type="GO" id="GO:0036297">
    <property type="term" value="P:interstrand cross-link repair"/>
    <property type="evidence" value="ECO:0007669"/>
    <property type="project" value="TreeGrafter"/>
</dbReference>
<dbReference type="GO" id="GO:0043138">
    <property type="term" value="F:3'-5' DNA helicase activity"/>
    <property type="evidence" value="ECO:0007669"/>
    <property type="project" value="TreeGrafter"/>
</dbReference>
<dbReference type="OrthoDB" id="143059at2"/>
<dbReference type="SUPFAM" id="SSF52540">
    <property type="entry name" value="P-loop containing nucleoside triphosphate hydrolases"/>
    <property type="match status" value="1"/>
</dbReference>
<dbReference type="SMART" id="SM00487">
    <property type="entry name" value="DEXDc"/>
    <property type="match status" value="1"/>
</dbReference>
<name>Q47TQ3_THEFY</name>
<dbReference type="Pfam" id="PF09369">
    <property type="entry name" value="MZB"/>
    <property type="match status" value="1"/>
</dbReference>
<dbReference type="AlphaFoldDB" id="Q47TQ3"/>
<dbReference type="eggNOG" id="COG1205">
    <property type="taxonomic scope" value="Bacteria"/>
</dbReference>
<dbReference type="Pfam" id="PF22982">
    <property type="entry name" value="WHD_HRQ1"/>
    <property type="match status" value="1"/>
</dbReference>
<proteinExistence type="predicted"/>
<dbReference type="InterPro" id="IPR055227">
    <property type="entry name" value="HRQ1_WHD"/>
</dbReference>
<keyword evidence="5" id="KW-0378">Hydrolase</keyword>
<keyword evidence="1" id="KW-0547">Nucleotide-binding</keyword>
<keyword evidence="5" id="KW-0347">Helicase</keyword>
<dbReference type="HOGENOM" id="CLU_000809_3_2_11"/>
<dbReference type="Pfam" id="PF00270">
    <property type="entry name" value="DEAD"/>
    <property type="match status" value="1"/>
</dbReference>
<dbReference type="CDD" id="cd18797">
    <property type="entry name" value="SF2_C_Hrq"/>
    <property type="match status" value="1"/>
</dbReference>
<dbReference type="SMART" id="SM00490">
    <property type="entry name" value="HELICc"/>
    <property type="match status" value="1"/>
</dbReference>
<evidence type="ECO:0000259" key="3">
    <source>
        <dbReference type="PROSITE" id="PS51192"/>
    </source>
</evidence>
<accession>Q47TQ3</accession>
<dbReference type="InterPro" id="IPR001650">
    <property type="entry name" value="Helicase_C-like"/>
</dbReference>
<feature type="domain" description="Helicase ATP-binding" evidence="3">
    <location>
        <begin position="65"/>
        <end position="240"/>
    </location>
</feature>
<sequence>MNRWEPVLQRLRRDHTRTAQVTHVESLTNSPGVRENWPGWASPAVVERMVKSGVAKPWSHQVRAANLAHSGSNVIIATGISSGKSLGFLLPCTAAIAEGGSVLYLAPTKALAADQERKLAELALPGVRAAVYDGDTPMEERSWARAHANYVLTNPDMLHRSIVARHPVWAGFLRRLSYVVVDEAHHYRGVFGSHVAQILRRLRRVCGCYGAEPRFILASATTATPAETAQQLTGLPVVAVTGDGSARASLRFALVEPELTEKTGEQGAPLRRTATAVAAELLADLVSHEVSTLVFVRSRQAAELVALAAQRALADAGRPELARRVAAYRGGYLAEDRRRLEQRLRSGELLGLATTNALELGVDVSGLDAVVLAGWPGTRASLWQQAGRAGRSGRDALAVFVARDDPLDTYLVHHPDAIFGQDVEATVLDPDNPYVLAPHLCAAAEELPLAPEELPIFGPNASDVVAELVGRGLLRRRPRGWFWTRRERASTLADIRGSGGAPVQIVDEDSGVLLGSVDEATASSAVHPGAVYLHQGFSYVVSALDLESGIALVRGEDPGYSTWAREVTHIDILTTAREERWGEATVCFGKVRVARQVVSYLRRDLRTGAVLDERPLELPERVLESQAVWWTVGPDAEERLRDEGVELRGAAHAAEHASIGLLPLFATCDRWDIGGVSTALHPDTGLLTVFVYDGHEGGAGFAERGYAAARDWLRATRDAIAACECATGCPSCIQSPKCGNGNEPLSKPGAVRLLDALLEAA</sequence>
<protein>
    <submittedName>
        <fullName evidence="5">Helicase, C-terminal:DEAD/DEAH box helicase, N-terminal</fullName>
    </submittedName>
</protein>
<dbReference type="InterPro" id="IPR022307">
    <property type="entry name" value="Helicase_put_actinobac"/>
</dbReference>
<evidence type="ECO:0000313" key="5">
    <source>
        <dbReference type="EMBL" id="AAZ54161.1"/>
    </source>
</evidence>
<keyword evidence="2" id="KW-0067">ATP-binding</keyword>
<dbReference type="RefSeq" id="WP_011290570.1">
    <property type="nucleotide sequence ID" value="NC_007333.1"/>
</dbReference>
<dbReference type="InterPro" id="IPR027417">
    <property type="entry name" value="P-loop_NTPase"/>
</dbReference>
<dbReference type="Pfam" id="PF00271">
    <property type="entry name" value="Helicase_C"/>
    <property type="match status" value="1"/>
</dbReference>
<dbReference type="InterPro" id="IPR018973">
    <property type="entry name" value="MZB"/>
</dbReference>
<dbReference type="EMBL" id="CP000088">
    <property type="protein sequence ID" value="AAZ54161.1"/>
    <property type="molecule type" value="Genomic_DNA"/>
</dbReference>
<evidence type="ECO:0000259" key="4">
    <source>
        <dbReference type="PROSITE" id="PS51194"/>
    </source>
</evidence>
<dbReference type="NCBIfam" id="TIGR03817">
    <property type="entry name" value="DECH_helic"/>
    <property type="match status" value="1"/>
</dbReference>
<dbReference type="PANTHER" id="PTHR47957:SF3">
    <property type="entry name" value="ATP-DEPENDENT HELICASE HRQ1"/>
    <property type="match status" value="1"/>
</dbReference>
<dbReference type="KEGG" id="tfu:Tfu_0123"/>
<evidence type="ECO:0000256" key="1">
    <source>
        <dbReference type="ARBA" id="ARBA00022741"/>
    </source>
</evidence>
<dbReference type="PROSITE" id="PS51192">
    <property type="entry name" value="HELICASE_ATP_BIND_1"/>
    <property type="match status" value="1"/>
</dbReference>
<reference evidence="5" key="1">
    <citation type="submission" date="2005-07" db="EMBL/GenBank/DDBJ databases">
        <title>Complete sequence of Thermobifida fusca YX.</title>
        <authorList>
            <consortium name="US DOE Joint Genome Institute"/>
            <person name="Copeland A."/>
            <person name="Lucas S."/>
            <person name="Lapidus A."/>
            <person name="Barry K."/>
            <person name="Detter J.C."/>
            <person name="Glavina T."/>
            <person name="Hammon N."/>
            <person name="Israni S."/>
            <person name="Pitluck S."/>
            <person name="Di Bartolo G."/>
            <person name="Chain P."/>
            <person name="Schmutz J."/>
            <person name="Larimer F."/>
            <person name="Land M."/>
            <person name="Lykidis A."/>
            <person name="Richardson P."/>
        </authorList>
    </citation>
    <scope>NUCLEOTIDE SEQUENCE</scope>
    <source>
        <strain evidence="5">YX</strain>
    </source>
</reference>
<dbReference type="GO" id="GO:0005524">
    <property type="term" value="F:ATP binding"/>
    <property type="evidence" value="ECO:0007669"/>
    <property type="project" value="UniProtKB-KW"/>
</dbReference>
<dbReference type="STRING" id="269800.Tfu_0123"/>
<gene>
    <name evidence="5" type="ordered locus">Tfu_0123</name>
</gene>
<dbReference type="CDD" id="cd17923">
    <property type="entry name" value="DEXHc_Hrq1-like"/>
    <property type="match status" value="1"/>
</dbReference>
<dbReference type="eggNOG" id="COG1061">
    <property type="taxonomic scope" value="Bacteria"/>
</dbReference>
<evidence type="ECO:0000256" key="2">
    <source>
        <dbReference type="ARBA" id="ARBA00022840"/>
    </source>
</evidence>
<dbReference type="GO" id="GO:0003676">
    <property type="term" value="F:nucleic acid binding"/>
    <property type="evidence" value="ECO:0007669"/>
    <property type="project" value="InterPro"/>
</dbReference>
<dbReference type="InterPro" id="IPR014001">
    <property type="entry name" value="Helicase_ATP-bd"/>
</dbReference>
<dbReference type="GO" id="GO:0006289">
    <property type="term" value="P:nucleotide-excision repair"/>
    <property type="evidence" value="ECO:0007669"/>
    <property type="project" value="TreeGrafter"/>
</dbReference>
<organism evidence="5">
    <name type="scientific">Thermobifida fusca (strain YX)</name>
    <dbReference type="NCBI Taxonomy" id="269800"/>
    <lineage>
        <taxon>Bacteria</taxon>
        <taxon>Bacillati</taxon>
        <taxon>Actinomycetota</taxon>
        <taxon>Actinomycetes</taxon>
        <taxon>Streptosporangiales</taxon>
        <taxon>Nocardiopsidaceae</taxon>
        <taxon>Thermobifida</taxon>
    </lineage>
</organism>
<dbReference type="InterPro" id="IPR011545">
    <property type="entry name" value="DEAD/DEAH_box_helicase_dom"/>
</dbReference>
<dbReference type="PROSITE" id="PS51194">
    <property type="entry name" value="HELICASE_CTER"/>
    <property type="match status" value="1"/>
</dbReference>
<feature type="domain" description="Helicase C-terminal" evidence="4">
    <location>
        <begin position="281"/>
        <end position="434"/>
    </location>
</feature>